<feature type="domain" description="Peptidase S1" evidence="2">
    <location>
        <begin position="29"/>
        <end position="270"/>
    </location>
</feature>
<dbReference type="FunFam" id="2.40.10.10:FF:000005">
    <property type="entry name" value="Serine protease 37"/>
    <property type="match status" value="1"/>
</dbReference>
<keyword evidence="4" id="KW-1185">Reference proteome</keyword>
<evidence type="ECO:0000313" key="3">
    <source>
        <dbReference type="Ensembl" id="ENSCUSP00005008490.1"/>
    </source>
</evidence>
<dbReference type="PROSITE" id="PS50240">
    <property type="entry name" value="TRYPSIN_DOM"/>
    <property type="match status" value="1"/>
</dbReference>
<sequence length="282" mass="30444">TPLLSCSAATRDLGLLQLGSSPGTGGPSIIGGHDAKSHSRPYMVSLQFWKSRSRSWNHSCGAALVHRRWALTAAHCIDDRQWRKGLLVAGLHNWRDRGSGTQRFSIQAACPHPGYDRKTMENDLLLLQLNATVTPSRTRRLIPLARKEPAAGARCSLAGWGSRGDGELSPTLQEMEVTVMDVRMCNNSRFWKGGIGPAMICFQGLQCGSAPAKVRAWGCKGDSGSPLVCGKRPAVAGVMSFSSKNPTDPFKPPVATSTVKCKKWIQKTLRKGCGSAQPKHTA</sequence>
<dbReference type="Ensembl" id="ENSCUST00005008845.1">
    <property type="protein sequence ID" value="ENSCUSP00005008490.1"/>
    <property type="gene ID" value="ENSCUSG00005005311.1"/>
</dbReference>
<dbReference type="GO" id="GO:0004252">
    <property type="term" value="F:serine-type endopeptidase activity"/>
    <property type="evidence" value="ECO:0007669"/>
    <property type="project" value="InterPro"/>
</dbReference>
<dbReference type="InterPro" id="IPR001254">
    <property type="entry name" value="Trypsin_dom"/>
</dbReference>
<organism evidence="3 4">
    <name type="scientific">Catharus ustulatus</name>
    <name type="common">Russet-backed thrush</name>
    <name type="synonym">Hylocichla ustulatus</name>
    <dbReference type="NCBI Taxonomy" id="91951"/>
    <lineage>
        <taxon>Eukaryota</taxon>
        <taxon>Metazoa</taxon>
        <taxon>Chordata</taxon>
        <taxon>Craniata</taxon>
        <taxon>Vertebrata</taxon>
        <taxon>Euteleostomi</taxon>
        <taxon>Archelosauria</taxon>
        <taxon>Archosauria</taxon>
        <taxon>Dinosauria</taxon>
        <taxon>Saurischia</taxon>
        <taxon>Theropoda</taxon>
        <taxon>Coelurosauria</taxon>
        <taxon>Aves</taxon>
        <taxon>Neognathae</taxon>
        <taxon>Neoaves</taxon>
        <taxon>Telluraves</taxon>
        <taxon>Australaves</taxon>
        <taxon>Passeriformes</taxon>
        <taxon>Turdidae</taxon>
        <taxon>Catharus</taxon>
    </lineage>
</organism>
<dbReference type="Proteomes" id="UP000694563">
    <property type="component" value="Chromosome 29"/>
</dbReference>
<proteinExistence type="predicted"/>
<name>A0A8C3U0K0_CATUS</name>
<dbReference type="PANTHER" id="PTHR24271:SF51">
    <property type="entry name" value="GRANZYME M"/>
    <property type="match status" value="1"/>
</dbReference>
<evidence type="ECO:0000256" key="1">
    <source>
        <dbReference type="ARBA" id="ARBA00023157"/>
    </source>
</evidence>
<dbReference type="GO" id="GO:0006508">
    <property type="term" value="P:proteolysis"/>
    <property type="evidence" value="ECO:0007669"/>
    <property type="project" value="InterPro"/>
</dbReference>
<dbReference type="PROSITE" id="PS00134">
    <property type="entry name" value="TRYPSIN_HIS"/>
    <property type="match status" value="1"/>
</dbReference>
<reference evidence="3" key="3">
    <citation type="submission" date="2025-09" db="UniProtKB">
        <authorList>
            <consortium name="Ensembl"/>
        </authorList>
    </citation>
    <scope>IDENTIFICATION</scope>
</reference>
<accession>A0A8C3U0K0</accession>
<dbReference type="SMART" id="SM00020">
    <property type="entry name" value="Tryp_SPc"/>
    <property type="match status" value="1"/>
</dbReference>
<reference evidence="3" key="1">
    <citation type="submission" date="2020-10" db="EMBL/GenBank/DDBJ databases">
        <title>Catharus ustulatus (Swainson's thrush) genome, bCatUst1, primary haplotype v2.</title>
        <authorList>
            <person name="Delmore K."/>
            <person name="Vafadar M."/>
            <person name="Formenti G."/>
            <person name="Chow W."/>
            <person name="Pelan S."/>
            <person name="Howe K."/>
            <person name="Rhie A."/>
            <person name="Mountcastle J."/>
            <person name="Haase B."/>
            <person name="Fedrigo O."/>
            <person name="Jarvis E.D."/>
        </authorList>
    </citation>
    <scope>NUCLEOTIDE SEQUENCE [LARGE SCALE GENOMIC DNA]</scope>
</reference>
<keyword evidence="1" id="KW-1015">Disulfide bond</keyword>
<evidence type="ECO:0000259" key="2">
    <source>
        <dbReference type="PROSITE" id="PS50240"/>
    </source>
</evidence>
<evidence type="ECO:0000313" key="4">
    <source>
        <dbReference type="Proteomes" id="UP000694563"/>
    </source>
</evidence>
<reference evidence="3" key="2">
    <citation type="submission" date="2025-08" db="UniProtKB">
        <authorList>
            <consortium name="Ensembl"/>
        </authorList>
    </citation>
    <scope>IDENTIFICATION</scope>
</reference>
<dbReference type="SUPFAM" id="SSF50494">
    <property type="entry name" value="Trypsin-like serine proteases"/>
    <property type="match status" value="1"/>
</dbReference>
<dbReference type="AlphaFoldDB" id="A0A8C3U0K0"/>
<dbReference type="CDD" id="cd00190">
    <property type="entry name" value="Tryp_SPc"/>
    <property type="match status" value="1"/>
</dbReference>
<dbReference type="Pfam" id="PF00089">
    <property type="entry name" value="Trypsin"/>
    <property type="match status" value="1"/>
</dbReference>
<dbReference type="PANTHER" id="PTHR24271">
    <property type="entry name" value="KALLIKREIN-RELATED"/>
    <property type="match status" value="1"/>
</dbReference>
<dbReference type="InterPro" id="IPR001314">
    <property type="entry name" value="Peptidase_S1A"/>
</dbReference>
<dbReference type="PRINTS" id="PR00722">
    <property type="entry name" value="CHYMOTRYPSIN"/>
</dbReference>
<dbReference type="InterPro" id="IPR018114">
    <property type="entry name" value="TRYPSIN_HIS"/>
</dbReference>
<dbReference type="InterPro" id="IPR009003">
    <property type="entry name" value="Peptidase_S1_PA"/>
</dbReference>
<protein>
    <submittedName>
        <fullName evidence="3">Granzyme M</fullName>
    </submittedName>
</protein>
<gene>
    <name evidence="3" type="primary">LOC117008281</name>
</gene>
<dbReference type="Gene3D" id="2.40.10.10">
    <property type="entry name" value="Trypsin-like serine proteases"/>
    <property type="match status" value="1"/>
</dbReference>
<dbReference type="InterPro" id="IPR043504">
    <property type="entry name" value="Peptidase_S1_PA_chymotrypsin"/>
</dbReference>